<organism evidence="1 2">
    <name type="scientific">Nonlabens ulvanivorans</name>
    <name type="common">Persicivirga ulvanivorans</name>
    <dbReference type="NCBI Taxonomy" id="906888"/>
    <lineage>
        <taxon>Bacteria</taxon>
        <taxon>Pseudomonadati</taxon>
        <taxon>Bacteroidota</taxon>
        <taxon>Flavobacteriia</taxon>
        <taxon>Flavobacteriales</taxon>
        <taxon>Flavobacteriaceae</taxon>
        <taxon>Nonlabens</taxon>
    </lineage>
</organism>
<sequence>MDFTPTEFWKNFRLGTELSISGNFIYNGLYNFDLMSHFYYEEEAFEVLYNISVGIERLQKICIVLLEHTDNTNQEKFEESLISHNLDDLNQRIEKHRKINLGKNHKKLISLLTKFYKSSRYEMYQIESAYRPNQSKLQLIKFLEESLNIEISVDMLGCTSNSDRIKRFVGKTVGKFCKEYYKIIRDECYRLKLFTYEIPYESKAFKIFISEKYDFSEEKIVQKEILKYLIQSEIPQGFKNYLNEHSPLELEMYDTNYYLERLISFHKEYSIKGEIEELYTELDNVKERFEHLKPIGNSDFGFEHDNEEEE</sequence>
<comment type="caution">
    <text evidence="1">The sequence shown here is derived from an EMBL/GenBank/DDBJ whole genome shotgun (WGS) entry which is preliminary data.</text>
</comment>
<dbReference type="EMBL" id="BBNT01000012">
    <property type="protein sequence ID" value="GAL76551.1"/>
    <property type="molecule type" value="Genomic_DNA"/>
</dbReference>
<protein>
    <submittedName>
        <fullName evidence="1">Uncharacterized protein</fullName>
    </submittedName>
</protein>
<dbReference type="AlphaFoldDB" id="A0A090WHW8"/>
<gene>
    <name evidence="1" type="ORF">JCM19275_1295</name>
</gene>
<evidence type="ECO:0000313" key="1">
    <source>
        <dbReference type="EMBL" id="GAL76551.1"/>
    </source>
</evidence>
<name>A0A090WHW8_NONUL</name>
<accession>A0A090WHW8</accession>
<dbReference type="Proteomes" id="UP000029647">
    <property type="component" value="Unassembled WGS sequence"/>
</dbReference>
<evidence type="ECO:0000313" key="2">
    <source>
        <dbReference type="Proteomes" id="UP000029647"/>
    </source>
</evidence>
<reference evidence="1 2" key="1">
    <citation type="journal article" date="2014" name="Genome Announc.">
        <title>Draft Genome Sequences of Marine Flavobacterium Nonlabens Strains NR17, NR24, NR27, NR32, NR33, and Ara13.</title>
        <authorList>
            <person name="Nakanishi M."/>
            <person name="Meirelles P."/>
            <person name="Suzuki R."/>
            <person name="Takatani N."/>
            <person name="Mino S."/>
            <person name="Suda W."/>
            <person name="Oshima K."/>
            <person name="Hattori M."/>
            <person name="Ohkuma M."/>
            <person name="Hosokawa M."/>
            <person name="Miyashita K."/>
            <person name="Thompson F.L."/>
            <person name="Niwa A."/>
            <person name="Sawabe T."/>
            <person name="Sawabe T."/>
        </authorList>
    </citation>
    <scope>NUCLEOTIDE SEQUENCE [LARGE SCALE GENOMIC DNA]</scope>
    <source>
        <strain evidence="2">JCM19275</strain>
    </source>
</reference>
<proteinExistence type="predicted"/>